<keyword evidence="3" id="KW-1185">Reference proteome</keyword>
<dbReference type="RefSeq" id="WP_322879061.1">
    <property type="nucleotide sequence ID" value="NZ_JAVMIP010000017.1"/>
</dbReference>
<protein>
    <submittedName>
        <fullName evidence="2">DUF6569 family protein</fullName>
    </submittedName>
</protein>
<organism evidence="2 3">
    <name type="scientific">Pseudocalidococcus azoricus BACA0444</name>
    <dbReference type="NCBI Taxonomy" id="2918990"/>
    <lineage>
        <taxon>Bacteria</taxon>
        <taxon>Bacillati</taxon>
        <taxon>Cyanobacteriota</taxon>
        <taxon>Cyanophyceae</taxon>
        <taxon>Acaryochloridales</taxon>
        <taxon>Thermosynechococcaceae</taxon>
        <taxon>Pseudocalidococcus</taxon>
        <taxon>Pseudocalidococcus azoricus</taxon>
    </lineage>
</organism>
<evidence type="ECO:0000259" key="1">
    <source>
        <dbReference type="Pfam" id="PF20208"/>
    </source>
</evidence>
<evidence type="ECO:0000313" key="2">
    <source>
        <dbReference type="EMBL" id="MDS3861834.1"/>
    </source>
</evidence>
<dbReference type="Pfam" id="PF20208">
    <property type="entry name" value="ARPP-1"/>
    <property type="match status" value="1"/>
</dbReference>
<gene>
    <name evidence="2" type="ORF">RIF25_13575</name>
</gene>
<dbReference type="AlphaFoldDB" id="A0AAE4FUZ5"/>
<reference evidence="3" key="1">
    <citation type="submission" date="2023-07" db="EMBL/GenBank/DDBJ databases">
        <authorList>
            <person name="Luz R."/>
            <person name="Cordeiro R."/>
            <person name="Fonseca A."/>
            <person name="Goncalves V."/>
        </authorList>
    </citation>
    <scope>NUCLEOTIDE SEQUENCE [LARGE SCALE GENOMIC DNA]</scope>
    <source>
        <strain evidence="3">BACA0444</strain>
    </source>
</reference>
<proteinExistence type="predicted"/>
<dbReference type="InterPro" id="IPR046699">
    <property type="entry name" value="ARPP-1"/>
</dbReference>
<dbReference type="EMBL" id="JAVMIP010000017">
    <property type="protein sequence ID" value="MDS3861834.1"/>
    <property type="molecule type" value="Genomic_DNA"/>
</dbReference>
<sequence>MTPIPALLAQICLGKPQSHRNLTLYPLIAKDHPALDYLTLDQALQAKTVKITEVSEGGSVPELYFLNQGDRAVLLLDGEELVGAKQNRIVNLSILASGHSTIKIPVSCVEQGRWHYREREFTTSDRSYFAKGRAKKMDRVSTSLRQRGQRDGHQGEVWDEVNEMSDALDTLSDTRAMADIYEQSENQLQSYLAAFGIVLNQVGAIFAINNQIIGLEYFDCPPTFSHLFPKLLRSYAIDALSQAQASQNPANPVNVMDFLTKLARSTVESFPALGEGFDLRLTSPTTVGSVLFARERVIHWSAFRRISEANL</sequence>
<name>A0AAE4FUZ5_9CYAN</name>
<comment type="caution">
    <text evidence="2">The sequence shown here is derived from an EMBL/GenBank/DDBJ whole genome shotgun (WGS) entry which is preliminary data.</text>
</comment>
<dbReference type="Proteomes" id="UP001268256">
    <property type="component" value="Unassembled WGS sequence"/>
</dbReference>
<evidence type="ECO:0000313" key="3">
    <source>
        <dbReference type="Proteomes" id="UP001268256"/>
    </source>
</evidence>
<feature type="domain" description="ARG and Rhodanese-Phosphatase-superfamily-associated" evidence="1">
    <location>
        <begin position="12"/>
        <end position="303"/>
    </location>
</feature>
<accession>A0AAE4FUZ5</accession>